<protein>
    <submittedName>
        <fullName evidence="2">DUF1109 domain-containing protein</fullName>
    </submittedName>
</protein>
<dbReference type="RefSeq" id="WP_034336268.1">
    <property type="nucleotide sequence ID" value="NZ_JAVLSM010000002.1"/>
</dbReference>
<dbReference type="InterPro" id="IPR009495">
    <property type="entry name" value="NrsF"/>
</dbReference>
<feature type="transmembrane region" description="Helical" evidence="1">
    <location>
        <begin position="33"/>
        <end position="54"/>
    </location>
</feature>
<accession>A0AAE4GC09</accession>
<dbReference type="EMBL" id="JAVRAA010000012">
    <property type="protein sequence ID" value="MDT0339182.1"/>
    <property type="molecule type" value="Genomic_DNA"/>
</dbReference>
<evidence type="ECO:0000256" key="1">
    <source>
        <dbReference type="SAM" id="Phobius"/>
    </source>
</evidence>
<evidence type="ECO:0000313" key="2">
    <source>
        <dbReference type="EMBL" id="MDT0339182.1"/>
    </source>
</evidence>
<organism evidence="2">
    <name type="scientific">Herbaspirillum huttiense subsp. nephrolepidis</name>
    <dbReference type="NCBI Taxonomy" id="3075126"/>
    <lineage>
        <taxon>Bacteria</taxon>
        <taxon>Pseudomonadati</taxon>
        <taxon>Pseudomonadota</taxon>
        <taxon>Betaproteobacteria</taxon>
        <taxon>Burkholderiales</taxon>
        <taxon>Oxalobacteraceae</taxon>
        <taxon>Herbaspirillum</taxon>
    </lineage>
</organism>
<gene>
    <name evidence="2" type="ORF">RJN63_20265</name>
</gene>
<name>A0AAE4GC09_9BURK</name>
<reference evidence="2" key="1">
    <citation type="submission" date="2023-02" db="EMBL/GenBank/DDBJ databases">
        <title>Description of Herbaspirillum huttiense subsp. nephrolepsisexaltata and Herbaspirillum huttiense subsp. lycopersicon.</title>
        <authorList>
            <person name="Poudel M."/>
            <person name="Sharma A."/>
            <person name="Goss E."/>
            <person name="Tapia J.H."/>
            <person name="Harmon C.M."/>
            <person name="Jones J.B."/>
        </authorList>
    </citation>
    <scope>NUCLEOTIDE SEQUENCE</scope>
    <source>
        <strain evidence="2">NC40101</strain>
    </source>
</reference>
<keyword evidence="1" id="KW-1133">Transmembrane helix</keyword>
<keyword evidence="1" id="KW-0472">Membrane</keyword>
<sequence length="221" mass="23166">MKTMELVNMLATGTGEPPGPVQRSLVRNVAARMAVALALGLMGAALLLAILYGVRSDLRELLLQPLFWMKVSFPLAALLAGQLAASRLALPGMRMGLAPAAGLLLPPALLWLAGGSWLALAPPSQRLDLLLGSSWEVCSANVALLSLPTLASMLWFLRGMAPTQLRAAGAVAGLVAGAQGVLVYSLYCVEMAPPFWGVWYVLGVALPTGAGALCGPWLLRW</sequence>
<feature type="transmembrane region" description="Helical" evidence="1">
    <location>
        <begin position="199"/>
        <end position="219"/>
    </location>
</feature>
<feature type="transmembrane region" description="Helical" evidence="1">
    <location>
        <begin position="140"/>
        <end position="157"/>
    </location>
</feature>
<feature type="transmembrane region" description="Helical" evidence="1">
    <location>
        <begin position="97"/>
        <end position="120"/>
    </location>
</feature>
<comment type="caution">
    <text evidence="2">The sequence shown here is derived from an EMBL/GenBank/DDBJ whole genome shotgun (WGS) entry which is preliminary data.</text>
</comment>
<dbReference type="Pfam" id="PF06532">
    <property type="entry name" value="NrsF"/>
    <property type="match status" value="1"/>
</dbReference>
<proteinExistence type="predicted"/>
<feature type="transmembrane region" description="Helical" evidence="1">
    <location>
        <begin position="169"/>
        <end position="187"/>
    </location>
</feature>
<keyword evidence="1" id="KW-0812">Transmembrane</keyword>
<dbReference type="AlphaFoldDB" id="A0AAE4GC09"/>
<feature type="transmembrane region" description="Helical" evidence="1">
    <location>
        <begin position="66"/>
        <end position="85"/>
    </location>
</feature>